<dbReference type="PANTHER" id="PTHR21055:SF3">
    <property type="entry name" value="PROTEIN PHOSPHATASE 1 REGULATORY SUBUNIT 36"/>
    <property type="match status" value="1"/>
</dbReference>
<accession>A0A5N5KKS8</accession>
<dbReference type="Proteomes" id="UP000327468">
    <property type="component" value="Chromosome 23"/>
</dbReference>
<feature type="region of interest" description="Disordered" evidence="1">
    <location>
        <begin position="361"/>
        <end position="436"/>
    </location>
</feature>
<protein>
    <recommendedName>
        <fullName evidence="4">Protein phosphatase 1 regulatory subunit 36</fullName>
    </recommendedName>
</protein>
<feature type="compositionally biased region" description="Polar residues" evidence="1">
    <location>
        <begin position="400"/>
        <end position="409"/>
    </location>
</feature>
<keyword evidence="3" id="KW-1185">Reference proteome</keyword>
<dbReference type="PANTHER" id="PTHR21055">
    <property type="entry name" value="PROTEIN PHOSPHATASE 1 REGULATORY SUBUNIT 36"/>
    <property type="match status" value="1"/>
</dbReference>
<evidence type="ECO:0000256" key="1">
    <source>
        <dbReference type="SAM" id="MobiDB-lite"/>
    </source>
</evidence>
<dbReference type="AlphaFoldDB" id="A0A5N5KKS8"/>
<proteinExistence type="predicted"/>
<dbReference type="EMBL" id="VFJC01000024">
    <property type="protein sequence ID" value="KAB5530979.1"/>
    <property type="molecule type" value="Genomic_DNA"/>
</dbReference>
<gene>
    <name evidence="2" type="ORF">PHYPO_G00135600</name>
</gene>
<sequence length="436" mass="49155">MPPPGKWTWNSETQTLEFTCFNISAGIKKKRKASKTPSNQELVREHLVKISQCKSSAKGGSSGLRKIVGLAELKAYKTAAEGSQRQSITIEDIKQVAVSLMQENEALPIPLYFLTVIKSKELDEFLAGLLLYLHCLWQRKALEEKSKPLMVEQSMTEQQMKAEASIKLELAKKHLAICYSSLVLGQGLSQQHHMACGRSRVSSTYRDRHLYECLYSFFCYVAWVTFGRQDLKGIQTEIGRLLRPDTFNPALRAQSNGPEEEEEEQEITQKESQRPETIPSIRKSRHRPGLISMLTQCSPVMMSILPSTQDKTSHFFQSSSLHKQQPDKLIDTDVLMEELSQQLASCSFGILGKPLSQLRHTTQMPHGAKKEDEEADDEDHVDDGENDNPLTNNRGRKTTFMHQRSSTTTAEKRSSLSRAHTVTSRATTEAPLSDTE</sequence>
<dbReference type="InterPro" id="IPR026142">
    <property type="entry name" value="Pro_pase_1_reg_su_36"/>
</dbReference>
<feature type="compositionally biased region" description="Acidic residues" evidence="1">
    <location>
        <begin position="373"/>
        <end position="386"/>
    </location>
</feature>
<evidence type="ECO:0000313" key="2">
    <source>
        <dbReference type="EMBL" id="KAB5530979.1"/>
    </source>
</evidence>
<comment type="caution">
    <text evidence="2">The sequence shown here is derived from an EMBL/GenBank/DDBJ whole genome shotgun (WGS) entry which is preliminary data.</text>
</comment>
<dbReference type="Pfam" id="PF14895">
    <property type="entry name" value="PPPI_inhib"/>
    <property type="match status" value="1"/>
</dbReference>
<evidence type="ECO:0000313" key="3">
    <source>
        <dbReference type="Proteomes" id="UP000327468"/>
    </source>
</evidence>
<organism evidence="2 3">
    <name type="scientific">Pangasianodon hypophthalmus</name>
    <name type="common">Striped catfish</name>
    <name type="synonym">Helicophagus hypophthalmus</name>
    <dbReference type="NCBI Taxonomy" id="310915"/>
    <lineage>
        <taxon>Eukaryota</taxon>
        <taxon>Metazoa</taxon>
        <taxon>Chordata</taxon>
        <taxon>Craniata</taxon>
        <taxon>Vertebrata</taxon>
        <taxon>Euteleostomi</taxon>
        <taxon>Actinopterygii</taxon>
        <taxon>Neopterygii</taxon>
        <taxon>Teleostei</taxon>
        <taxon>Ostariophysi</taxon>
        <taxon>Siluriformes</taxon>
        <taxon>Pangasiidae</taxon>
        <taxon>Pangasianodon</taxon>
    </lineage>
</organism>
<feature type="region of interest" description="Disordered" evidence="1">
    <location>
        <begin position="248"/>
        <end position="285"/>
    </location>
</feature>
<name>A0A5N5KKS8_PANHP</name>
<reference evidence="2 3" key="1">
    <citation type="submission" date="2019-06" db="EMBL/GenBank/DDBJ databases">
        <title>A chromosome-scale genome assembly of the striped catfish, Pangasianodon hypophthalmus.</title>
        <authorList>
            <person name="Wen M."/>
            <person name="Zahm M."/>
            <person name="Roques C."/>
            <person name="Cabau C."/>
            <person name="Klopp C."/>
            <person name="Donnadieu C."/>
            <person name="Jouanno E."/>
            <person name="Avarre J.-C."/>
            <person name="Campet M."/>
            <person name="Ha T.T.T."/>
            <person name="Dugue R."/>
            <person name="Lampietro C."/>
            <person name="Louis A."/>
            <person name="Herpin A."/>
            <person name="Echchiki A."/>
            <person name="Berthelot C."/>
            <person name="Parey E."/>
            <person name="Roest-Crollius H."/>
            <person name="Braasch I."/>
            <person name="Postlethwait J."/>
            <person name="Bobe J."/>
            <person name="Montfort J."/>
            <person name="Bouchez O."/>
            <person name="Begum T."/>
            <person name="Schartl M."/>
            <person name="Guiguen Y."/>
        </authorList>
    </citation>
    <scope>NUCLEOTIDE SEQUENCE [LARGE SCALE GENOMIC DNA]</scope>
    <source>
        <strain evidence="2 3">Indonesia</strain>
        <tissue evidence="2">Blood</tissue>
    </source>
</reference>
<evidence type="ECO:0008006" key="4">
    <source>
        <dbReference type="Google" id="ProtNLM"/>
    </source>
</evidence>
<feature type="compositionally biased region" description="Polar residues" evidence="1">
    <location>
        <begin position="416"/>
        <end position="427"/>
    </location>
</feature>
<dbReference type="GO" id="GO:0019902">
    <property type="term" value="F:phosphatase binding"/>
    <property type="evidence" value="ECO:0007669"/>
    <property type="project" value="InterPro"/>
</dbReference>